<gene>
    <name evidence="2" type="ORF">SPAR_34746</name>
</gene>
<protein>
    <submittedName>
        <fullName evidence="2">Binding protein dependent transport protein</fullName>
    </submittedName>
</protein>
<sequence length="59" mass="6389">MVMLSDQHLYPLSLGLYTWNSAATVSPEYYPLVVVGSLVAAFVLLQRCWKSGPTAGSVT</sequence>
<keyword evidence="1" id="KW-0812">Transmembrane</keyword>
<organism evidence="2 3">
    <name type="scientific">Streptomyces sparsogenes DSM 40356</name>
    <dbReference type="NCBI Taxonomy" id="1331668"/>
    <lineage>
        <taxon>Bacteria</taxon>
        <taxon>Bacillati</taxon>
        <taxon>Actinomycetota</taxon>
        <taxon>Actinomycetes</taxon>
        <taxon>Kitasatosporales</taxon>
        <taxon>Streptomycetaceae</taxon>
        <taxon>Streptomyces</taxon>
    </lineage>
</organism>
<proteinExistence type="predicted"/>
<dbReference type="EMBL" id="ASQP01000443">
    <property type="protein sequence ID" value="OMI34778.1"/>
    <property type="molecule type" value="Genomic_DNA"/>
</dbReference>
<evidence type="ECO:0000313" key="2">
    <source>
        <dbReference type="EMBL" id="OMI34778.1"/>
    </source>
</evidence>
<dbReference type="AlphaFoldDB" id="A0A1R1S966"/>
<feature type="transmembrane region" description="Helical" evidence="1">
    <location>
        <begin position="29"/>
        <end position="45"/>
    </location>
</feature>
<accession>A0A1R1S966</accession>
<reference evidence="2 3" key="1">
    <citation type="submission" date="2013-05" db="EMBL/GenBank/DDBJ databases">
        <title>Genome sequence of Streptomyces sparsogenes DSM 40356.</title>
        <authorList>
            <person name="Coyne S."/>
            <person name="Seebeck F.P."/>
        </authorList>
    </citation>
    <scope>NUCLEOTIDE SEQUENCE [LARGE SCALE GENOMIC DNA]</scope>
    <source>
        <strain evidence="2 3">DSM 40356</strain>
    </source>
</reference>
<evidence type="ECO:0000313" key="3">
    <source>
        <dbReference type="Proteomes" id="UP000186168"/>
    </source>
</evidence>
<dbReference type="Proteomes" id="UP000186168">
    <property type="component" value="Unassembled WGS sequence"/>
</dbReference>
<dbReference type="STRING" id="67365.GCA_001704635_02118"/>
<keyword evidence="1" id="KW-0472">Membrane</keyword>
<keyword evidence="1" id="KW-1133">Transmembrane helix</keyword>
<comment type="caution">
    <text evidence="2">The sequence shown here is derived from an EMBL/GenBank/DDBJ whole genome shotgun (WGS) entry which is preliminary data.</text>
</comment>
<keyword evidence="3" id="KW-1185">Reference proteome</keyword>
<name>A0A1R1S966_9ACTN</name>
<evidence type="ECO:0000256" key="1">
    <source>
        <dbReference type="SAM" id="Phobius"/>
    </source>
</evidence>